<feature type="signal peptide" evidence="1">
    <location>
        <begin position="1"/>
        <end position="25"/>
    </location>
</feature>
<keyword evidence="4" id="KW-1185">Reference proteome</keyword>
<feature type="chain" id="PRO_5015626885" description="DUF4440 domain-containing protein" evidence="1">
    <location>
        <begin position="26"/>
        <end position="178"/>
    </location>
</feature>
<evidence type="ECO:0000313" key="4">
    <source>
        <dbReference type="Proteomes" id="UP000245820"/>
    </source>
</evidence>
<evidence type="ECO:0000313" key="3">
    <source>
        <dbReference type="EMBL" id="AWL03423.1"/>
    </source>
</evidence>
<dbReference type="SUPFAM" id="SSF54427">
    <property type="entry name" value="NTF2-like"/>
    <property type="match status" value="1"/>
</dbReference>
<dbReference type="OrthoDB" id="8912653at2"/>
<feature type="domain" description="DUF4440" evidence="2">
    <location>
        <begin position="52"/>
        <end position="155"/>
    </location>
</feature>
<name>A0A2S2DDG6_9BURK</name>
<protein>
    <recommendedName>
        <fullName evidence="2">DUF4440 domain-containing protein</fullName>
    </recommendedName>
</protein>
<dbReference type="AlphaFoldDB" id="A0A2S2DDG6"/>
<dbReference type="InterPro" id="IPR027843">
    <property type="entry name" value="DUF4440"/>
</dbReference>
<evidence type="ECO:0000256" key="1">
    <source>
        <dbReference type="SAM" id="SignalP"/>
    </source>
</evidence>
<dbReference type="Gene3D" id="3.10.450.50">
    <property type="match status" value="1"/>
</dbReference>
<accession>A0A2S2DDG6</accession>
<dbReference type="EMBL" id="CP029343">
    <property type="protein sequence ID" value="AWL03423.1"/>
    <property type="molecule type" value="Genomic_DNA"/>
</dbReference>
<keyword evidence="1" id="KW-0732">Signal</keyword>
<reference evidence="3 4" key="1">
    <citation type="submission" date="2018-05" db="EMBL/GenBank/DDBJ databases">
        <title>Complete genome sequence of Massilia oculi sp. nov. CCUG 43427T (=DSM 26321T), the type strain of M. oculi, and comparison with genome sequences of other Massilia strains.</title>
        <authorList>
            <person name="Zhu B."/>
        </authorList>
    </citation>
    <scope>NUCLEOTIDE SEQUENCE [LARGE SCALE GENOMIC DNA]</scope>
    <source>
        <strain evidence="3 4">CCUG 43427</strain>
    </source>
</reference>
<dbReference type="KEGG" id="mtim:DIR46_02435"/>
<gene>
    <name evidence="3" type="ORF">DIR46_02435</name>
</gene>
<sequence length="178" mass="20256">MNKKTIKYAIYSLVAMSIAASMAHAKSDFQTPPSLSRGSTMKAPDAMQALRDAEMLREDAMARGDVELLKNLFSDYYYHVESNGRVRSKTQLLMAVQRGELKFLSYKVDEVEIRLNGFVAVAVGRFTVTREVGLDKIQYTGRFMRVWERHGNRWRNTMHQSTEVKPAVSALRNSVSTQ</sequence>
<organism evidence="3 4">
    <name type="scientific">Massilia oculi</name>
    <dbReference type="NCBI Taxonomy" id="945844"/>
    <lineage>
        <taxon>Bacteria</taxon>
        <taxon>Pseudomonadati</taxon>
        <taxon>Pseudomonadota</taxon>
        <taxon>Betaproteobacteria</taxon>
        <taxon>Burkholderiales</taxon>
        <taxon>Oxalobacteraceae</taxon>
        <taxon>Telluria group</taxon>
        <taxon>Massilia</taxon>
    </lineage>
</organism>
<dbReference type="InterPro" id="IPR032710">
    <property type="entry name" value="NTF2-like_dom_sf"/>
</dbReference>
<evidence type="ECO:0000259" key="2">
    <source>
        <dbReference type="Pfam" id="PF14534"/>
    </source>
</evidence>
<dbReference type="Proteomes" id="UP000245820">
    <property type="component" value="Chromosome"/>
</dbReference>
<proteinExistence type="predicted"/>
<dbReference type="Pfam" id="PF14534">
    <property type="entry name" value="DUF4440"/>
    <property type="match status" value="1"/>
</dbReference>
<dbReference type="RefSeq" id="WP_109343826.1">
    <property type="nucleotide sequence ID" value="NZ_CP029343.1"/>
</dbReference>